<feature type="transmembrane region" description="Helical" evidence="1">
    <location>
        <begin position="138"/>
        <end position="163"/>
    </location>
</feature>
<dbReference type="InterPro" id="IPR040410">
    <property type="entry name" value="UPF0658_Golgi"/>
</dbReference>
<keyword evidence="1" id="KW-0812">Transmembrane</keyword>
<feature type="non-terminal residue" evidence="2">
    <location>
        <position position="211"/>
    </location>
</feature>
<keyword evidence="3" id="KW-1185">Reference proteome</keyword>
<dbReference type="EMBL" id="CAJVQA010000672">
    <property type="protein sequence ID" value="CAG8485609.1"/>
    <property type="molecule type" value="Genomic_DNA"/>
</dbReference>
<dbReference type="Proteomes" id="UP000789759">
    <property type="component" value="Unassembled WGS sequence"/>
</dbReference>
<protein>
    <submittedName>
        <fullName evidence="2">12719_t:CDS:1</fullName>
    </submittedName>
</protein>
<proteinExistence type="predicted"/>
<keyword evidence="1" id="KW-0472">Membrane</keyword>
<feature type="transmembrane region" description="Helical" evidence="1">
    <location>
        <begin position="42"/>
        <end position="60"/>
    </location>
</feature>
<organism evidence="2 3">
    <name type="scientific">Cetraspora pellucida</name>
    <dbReference type="NCBI Taxonomy" id="1433469"/>
    <lineage>
        <taxon>Eukaryota</taxon>
        <taxon>Fungi</taxon>
        <taxon>Fungi incertae sedis</taxon>
        <taxon>Mucoromycota</taxon>
        <taxon>Glomeromycotina</taxon>
        <taxon>Glomeromycetes</taxon>
        <taxon>Diversisporales</taxon>
        <taxon>Gigasporaceae</taxon>
        <taxon>Cetraspora</taxon>
    </lineage>
</organism>
<evidence type="ECO:0000313" key="3">
    <source>
        <dbReference type="Proteomes" id="UP000789759"/>
    </source>
</evidence>
<reference evidence="2" key="1">
    <citation type="submission" date="2021-06" db="EMBL/GenBank/DDBJ databases">
        <authorList>
            <person name="Kallberg Y."/>
            <person name="Tangrot J."/>
            <person name="Rosling A."/>
        </authorList>
    </citation>
    <scope>NUCLEOTIDE SEQUENCE</scope>
    <source>
        <strain evidence="2">FL966</strain>
    </source>
</reference>
<dbReference type="GO" id="GO:0005794">
    <property type="term" value="C:Golgi apparatus"/>
    <property type="evidence" value="ECO:0007669"/>
    <property type="project" value="TreeGrafter"/>
</dbReference>
<dbReference type="PANTHER" id="PTHR34391">
    <property type="entry name" value="UPF0658 GOLGI APPARATUS MEMBRANE PROTEIN C1952.10C-RELATED"/>
    <property type="match status" value="1"/>
</dbReference>
<sequence length="211" mass="24193">LYSDWNDNNSTFNNINITDHLPGCKYSSEMIPKFPFITLDNIIFICFQLFQLYFCFNAVLNEHIVQIIAINVLNFGWSIYGFVITNVSYELNNFIDCIPPNSPVTVAYLSFELYDQFGWNIYKKLGGDLRIQEHKTGMILFLVLWLAAIADFILVFAVSIYAFKVIGSFWISGSTLVIPKPELNGVPIGKLGQLEHIWNLEYDPDKPIIDT</sequence>
<dbReference type="OrthoDB" id="2448307at2759"/>
<evidence type="ECO:0000313" key="2">
    <source>
        <dbReference type="EMBL" id="CAG8485609.1"/>
    </source>
</evidence>
<comment type="caution">
    <text evidence="2">The sequence shown here is derived from an EMBL/GenBank/DDBJ whole genome shotgun (WGS) entry which is preliminary data.</text>
</comment>
<name>A0A9N8WD53_9GLOM</name>
<accession>A0A9N8WD53</accession>
<gene>
    <name evidence="2" type="ORF">CPELLU_LOCUS1729</name>
</gene>
<keyword evidence="1" id="KW-1133">Transmembrane helix</keyword>
<feature type="transmembrane region" description="Helical" evidence="1">
    <location>
        <begin position="67"/>
        <end position="84"/>
    </location>
</feature>
<dbReference type="PANTHER" id="PTHR34391:SF2">
    <property type="entry name" value="TRP C-TERMINAL DOMAIN-CONTAINING PROTEIN"/>
    <property type="match status" value="1"/>
</dbReference>
<dbReference type="AlphaFoldDB" id="A0A9N8WD53"/>
<evidence type="ECO:0000256" key="1">
    <source>
        <dbReference type="SAM" id="Phobius"/>
    </source>
</evidence>